<organism evidence="2 3">
    <name type="scientific">Levilactobacillus hammesii DSM 16381</name>
    <dbReference type="NCBI Taxonomy" id="1423753"/>
    <lineage>
        <taxon>Bacteria</taxon>
        <taxon>Bacillati</taxon>
        <taxon>Bacillota</taxon>
        <taxon>Bacilli</taxon>
        <taxon>Lactobacillales</taxon>
        <taxon>Lactobacillaceae</taxon>
        <taxon>Levilactobacillus</taxon>
    </lineage>
</organism>
<sequence>MIKTYKTTARFDRSLKKLARKHYDLKRLDTALKLILAEDHETLKHRFDWHMLSGNLTGINEIHLDKDWLLLYKITNEHELTLLLLNTGGHDIL</sequence>
<gene>
    <name evidence="2" type="ORF">FD28_GL000931</name>
</gene>
<dbReference type="InterPro" id="IPR007712">
    <property type="entry name" value="RelE/ParE_toxin"/>
</dbReference>
<comment type="caution">
    <text evidence="2">The sequence shown here is derived from an EMBL/GenBank/DDBJ whole genome shotgun (WGS) entry which is preliminary data.</text>
</comment>
<keyword evidence="3" id="KW-1185">Reference proteome</keyword>
<dbReference type="GO" id="GO:0004521">
    <property type="term" value="F:RNA endonuclease activity"/>
    <property type="evidence" value="ECO:0007669"/>
    <property type="project" value="TreeGrafter"/>
</dbReference>
<dbReference type="InterPro" id="IPR035093">
    <property type="entry name" value="RelE/ParE_toxin_dom_sf"/>
</dbReference>
<protein>
    <submittedName>
        <fullName evidence="2">Uncharacterized protein</fullName>
    </submittedName>
</protein>
<evidence type="ECO:0000313" key="3">
    <source>
        <dbReference type="Proteomes" id="UP000051580"/>
    </source>
</evidence>
<dbReference type="InterPro" id="IPR004386">
    <property type="entry name" value="Toxin_YafQ-like"/>
</dbReference>
<dbReference type="RefSeq" id="WP_057734790.1">
    <property type="nucleotide sequence ID" value="NZ_AZFS01000061.1"/>
</dbReference>
<evidence type="ECO:0000256" key="1">
    <source>
        <dbReference type="ARBA" id="ARBA00022649"/>
    </source>
</evidence>
<dbReference type="Pfam" id="PF15738">
    <property type="entry name" value="YafQ_toxin"/>
    <property type="match status" value="1"/>
</dbReference>
<dbReference type="GO" id="GO:0006415">
    <property type="term" value="P:translational termination"/>
    <property type="evidence" value="ECO:0007669"/>
    <property type="project" value="TreeGrafter"/>
</dbReference>
<dbReference type="Gene3D" id="3.30.2310.20">
    <property type="entry name" value="RelE-like"/>
    <property type="match status" value="1"/>
</dbReference>
<dbReference type="STRING" id="1423753.FD28_GL000931"/>
<keyword evidence="1" id="KW-1277">Toxin-antitoxin system</keyword>
<dbReference type="GO" id="GO:0006402">
    <property type="term" value="P:mRNA catabolic process"/>
    <property type="evidence" value="ECO:0007669"/>
    <property type="project" value="TreeGrafter"/>
</dbReference>
<evidence type="ECO:0000313" key="2">
    <source>
        <dbReference type="EMBL" id="KRL93745.1"/>
    </source>
</evidence>
<dbReference type="SUPFAM" id="SSF143011">
    <property type="entry name" value="RelE-like"/>
    <property type="match status" value="1"/>
</dbReference>
<dbReference type="AlphaFoldDB" id="A0A0R1UK81"/>
<dbReference type="PANTHER" id="PTHR40588">
    <property type="entry name" value="MRNA INTERFERASE TOXIN YAFQ"/>
    <property type="match status" value="1"/>
</dbReference>
<dbReference type="PATRIC" id="fig|1423753.3.peg.971"/>
<name>A0A0R1UK81_9LACO</name>
<accession>A0A0R1UK81</accession>
<proteinExistence type="predicted"/>
<dbReference type="Proteomes" id="UP000051580">
    <property type="component" value="Unassembled WGS sequence"/>
</dbReference>
<dbReference type="NCBIfam" id="TIGR02385">
    <property type="entry name" value="RelE_StbE"/>
    <property type="match status" value="1"/>
</dbReference>
<dbReference type="EMBL" id="AZFS01000061">
    <property type="protein sequence ID" value="KRL93745.1"/>
    <property type="molecule type" value="Genomic_DNA"/>
</dbReference>
<dbReference type="PANTHER" id="PTHR40588:SF1">
    <property type="entry name" value="MRNA INTERFERASE TOXIN YAFQ"/>
    <property type="match status" value="1"/>
</dbReference>
<reference evidence="2 3" key="1">
    <citation type="journal article" date="2015" name="Genome Announc.">
        <title>Expanding the biotechnology potential of lactobacilli through comparative genomics of 213 strains and associated genera.</title>
        <authorList>
            <person name="Sun Z."/>
            <person name="Harris H.M."/>
            <person name="McCann A."/>
            <person name="Guo C."/>
            <person name="Argimon S."/>
            <person name="Zhang W."/>
            <person name="Yang X."/>
            <person name="Jeffery I.B."/>
            <person name="Cooney J.C."/>
            <person name="Kagawa T.F."/>
            <person name="Liu W."/>
            <person name="Song Y."/>
            <person name="Salvetti E."/>
            <person name="Wrobel A."/>
            <person name="Rasinkangas P."/>
            <person name="Parkhill J."/>
            <person name="Rea M.C."/>
            <person name="O'Sullivan O."/>
            <person name="Ritari J."/>
            <person name="Douillard F.P."/>
            <person name="Paul Ross R."/>
            <person name="Yang R."/>
            <person name="Briner A.E."/>
            <person name="Felis G.E."/>
            <person name="de Vos W.M."/>
            <person name="Barrangou R."/>
            <person name="Klaenhammer T.R."/>
            <person name="Caufield P.W."/>
            <person name="Cui Y."/>
            <person name="Zhang H."/>
            <person name="O'Toole P.W."/>
        </authorList>
    </citation>
    <scope>NUCLEOTIDE SEQUENCE [LARGE SCALE GENOMIC DNA]</scope>
    <source>
        <strain evidence="2 3">DSM 16381</strain>
    </source>
</reference>